<evidence type="ECO:0000256" key="2">
    <source>
        <dbReference type="ARBA" id="ARBA00004658"/>
    </source>
</evidence>
<name>A0A8H3ANV0_9AGAM</name>
<keyword evidence="6" id="KW-0662">Pyridine nucleotide biosynthesis</keyword>
<keyword evidence="11" id="KW-0520">NAD</keyword>
<evidence type="ECO:0000256" key="16">
    <source>
        <dbReference type="SAM" id="Phobius"/>
    </source>
</evidence>
<evidence type="ECO:0000256" key="8">
    <source>
        <dbReference type="ARBA" id="ARBA00022695"/>
    </source>
</evidence>
<evidence type="ECO:0000256" key="14">
    <source>
        <dbReference type="ARBA" id="ARBA00049001"/>
    </source>
</evidence>
<dbReference type="AlphaFoldDB" id="A0A8H3ANV0"/>
<proteinExistence type="inferred from homology"/>
<feature type="region of interest" description="Disordered" evidence="15">
    <location>
        <begin position="321"/>
        <end position="363"/>
    </location>
</feature>
<feature type="transmembrane region" description="Helical" evidence="16">
    <location>
        <begin position="106"/>
        <end position="131"/>
    </location>
</feature>
<comment type="similarity">
    <text evidence="4">Belongs to the eukaryotic NMN adenylyltransferase family.</text>
</comment>
<dbReference type="InterPro" id="IPR004821">
    <property type="entry name" value="Cyt_trans-like"/>
</dbReference>
<comment type="subcellular location">
    <subcellularLocation>
        <location evidence="1">Nucleus</location>
    </subcellularLocation>
</comment>
<keyword evidence="7" id="KW-0808">Transferase</keyword>
<evidence type="ECO:0000259" key="17">
    <source>
        <dbReference type="Pfam" id="PF01467"/>
    </source>
</evidence>
<keyword evidence="8" id="KW-0548">Nucleotidyltransferase</keyword>
<evidence type="ECO:0000256" key="1">
    <source>
        <dbReference type="ARBA" id="ARBA00004123"/>
    </source>
</evidence>
<dbReference type="PANTHER" id="PTHR12039:SF0">
    <property type="entry name" value="NICOTINAMIDE-NUCLEOTIDE ADENYLYLTRANSFERASE"/>
    <property type="match status" value="1"/>
</dbReference>
<keyword evidence="16" id="KW-0812">Transmembrane</keyword>
<dbReference type="NCBIfam" id="TIGR00482">
    <property type="entry name" value="nicotinate (nicotinamide) nucleotide adenylyltransferase"/>
    <property type="match status" value="1"/>
</dbReference>
<evidence type="ECO:0000256" key="4">
    <source>
        <dbReference type="ARBA" id="ARBA00007064"/>
    </source>
</evidence>
<dbReference type="CDD" id="cd09286">
    <property type="entry name" value="NMNAT_Eukarya"/>
    <property type="match status" value="1"/>
</dbReference>
<evidence type="ECO:0000256" key="7">
    <source>
        <dbReference type="ARBA" id="ARBA00022679"/>
    </source>
</evidence>
<dbReference type="GO" id="GO:0000309">
    <property type="term" value="F:nicotinamide-nucleotide adenylyltransferase activity"/>
    <property type="evidence" value="ECO:0007669"/>
    <property type="project" value="UniProtKB-EC"/>
</dbReference>
<dbReference type="GO" id="GO:0005634">
    <property type="term" value="C:nucleus"/>
    <property type="evidence" value="ECO:0007669"/>
    <property type="project" value="UniProtKB-SubCell"/>
</dbReference>
<evidence type="ECO:0000256" key="12">
    <source>
        <dbReference type="ARBA" id="ARBA00023242"/>
    </source>
</evidence>
<comment type="pathway">
    <text evidence="3">Cofactor biosynthesis; NAD(+) biosynthesis; deamido-NAD(+) from nicotinate D-ribonucleotide: step 1/1.</text>
</comment>
<feature type="compositionally biased region" description="Low complexity" evidence="15">
    <location>
        <begin position="274"/>
        <end position="283"/>
    </location>
</feature>
<evidence type="ECO:0000256" key="6">
    <source>
        <dbReference type="ARBA" id="ARBA00022642"/>
    </source>
</evidence>
<feature type="domain" description="Cytidyltransferase-like" evidence="17">
    <location>
        <begin position="392"/>
        <end position="583"/>
    </location>
</feature>
<reference evidence="18" key="1">
    <citation type="submission" date="2021-01" db="EMBL/GenBank/DDBJ databases">
        <authorList>
            <person name="Kaushik A."/>
        </authorList>
    </citation>
    <scope>NUCLEOTIDE SEQUENCE</scope>
    <source>
        <strain evidence="18">AG1-1C</strain>
    </source>
</reference>
<comment type="catalytic activity">
    <reaction evidence="13">
        <text>nicotinate beta-D-ribonucleotide + ATP + H(+) = deamido-NAD(+) + diphosphate</text>
        <dbReference type="Rhea" id="RHEA:22860"/>
        <dbReference type="ChEBI" id="CHEBI:15378"/>
        <dbReference type="ChEBI" id="CHEBI:30616"/>
        <dbReference type="ChEBI" id="CHEBI:33019"/>
        <dbReference type="ChEBI" id="CHEBI:57502"/>
        <dbReference type="ChEBI" id="CHEBI:58437"/>
        <dbReference type="EC" id="2.7.7.18"/>
    </reaction>
</comment>
<organism evidence="18 19">
    <name type="scientific">Rhizoctonia solani</name>
    <dbReference type="NCBI Taxonomy" id="456999"/>
    <lineage>
        <taxon>Eukaryota</taxon>
        <taxon>Fungi</taxon>
        <taxon>Dikarya</taxon>
        <taxon>Basidiomycota</taxon>
        <taxon>Agaricomycotina</taxon>
        <taxon>Agaricomycetes</taxon>
        <taxon>Cantharellales</taxon>
        <taxon>Ceratobasidiaceae</taxon>
        <taxon>Rhizoctonia</taxon>
    </lineage>
</organism>
<evidence type="ECO:0000256" key="3">
    <source>
        <dbReference type="ARBA" id="ARBA00005019"/>
    </source>
</evidence>
<dbReference type="InterPro" id="IPR005248">
    <property type="entry name" value="NadD/NMNAT"/>
</dbReference>
<feature type="compositionally biased region" description="Polar residues" evidence="15">
    <location>
        <begin position="1"/>
        <end position="13"/>
    </location>
</feature>
<feature type="region of interest" description="Disordered" evidence="15">
    <location>
        <begin position="270"/>
        <end position="292"/>
    </location>
</feature>
<keyword evidence="16" id="KW-1133">Transmembrane helix</keyword>
<protein>
    <recommendedName>
        <fullName evidence="17">Cytidyltransferase-like domain-containing protein</fullName>
    </recommendedName>
</protein>
<dbReference type="InterPro" id="IPR014729">
    <property type="entry name" value="Rossmann-like_a/b/a_fold"/>
</dbReference>
<evidence type="ECO:0000256" key="11">
    <source>
        <dbReference type="ARBA" id="ARBA00023027"/>
    </source>
</evidence>
<keyword evidence="5" id="KW-0597">Phosphoprotein</keyword>
<dbReference type="EMBL" id="CAJMWS010000327">
    <property type="protein sequence ID" value="CAE6430851.1"/>
    <property type="molecule type" value="Genomic_DNA"/>
</dbReference>
<feature type="region of interest" description="Disordered" evidence="15">
    <location>
        <begin position="1"/>
        <end position="43"/>
    </location>
</feature>
<evidence type="ECO:0000256" key="5">
    <source>
        <dbReference type="ARBA" id="ARBA00022553"/>
    </source>
</evidence>
<keyword evidence="16" id="KW-0472">Membrane</keyword>
<evidence type="ECO:0000256" key="10">
    <source>
        <dbReference type="ARBA" id="ARBA00022840"/>
    </source>
</evidence>
<keyword evidence="12" id="KW-0539">Nucleus</keyword>
<dbReference type="GO" id="GO:0004515">
    <property type="term" value="F:nicotinate-nucleotide adenylyltransferase activity"/>
    <property type="evidence" value="ECO:0007669"/>
    <property type="project" value="UniProtKB-EC"/>
</dbReference>
<feature type="transmembrane region" description="Helical" evidence="16">
    <location>
        <begin position="183"/>
        <end position="206"/>
    </location>
</feature>
<feature type="transmembrane region" description="Helical" evidence="16">
    <location>
        <begin position="78"/>
        <end position="100"/>
    </location>
</feature>
<dbReference type="Pfam" id="PF01467">
    <property type="entry name" value="CTP_transf_like"/>
    <property type="match status" value="1"/>
</dbReference>
<dbReference type="UniPathway" id="UPA00253">
    <property type="reaction ID" value="UER00332"/>
</dbReference>
<comment type="pathway">
    <text evidence="2">Cofactor biosynthesis; NAD(+) biosynthesis; NAD(+) from nicotinamide D-ribonucleotide: step 1/1.</text>
</comment>
<accession>A0A8H3ANV0</accession>
<evidence type="ECO:0000313" key="19">
    <source>
        <dbReference type="Proteomes" id="UP000663846"/>
    </source>
</evidence>
<dbReference type="Gene3D" id="3.40.50.620">
    <property type="entry name" value="HUPs"/>
    <property type="match status" value="1"/>
</dbReference>
<dbReference type="SUPFAM" id="SSF52374">
    <property type="entry name" value="Nucleotidylyl transferase"/>
    <property type="match status" value="1"/>
</dbReference>
<keyword evidence="10" id="KW-0067">ATP-binding</keyword>
<dbReference type="InterPro" id="IPR051182">
    <property type="entry name" value="Euk_NMN_adenylyltrnsfrase"/>
</dbReference>
<dbReference type="PANTHER" id="PTHR12039">
    <property type="entry name" value="NICOTINAMIDE MONONUCLEOTIDE ADENYLYLTRANSFERASE"/>
    <property type="match status" value="1"/>
</dbReference>
<evidence type="ECO:0000256" key="13">
    <source>
        <dbReference type="ARBA" id="ARBA00048721"/>
    </source>
</evidence>
<dbReference type="GO" id="GO:0005524">
    <property type="term" value="F:ATP binding"/>
    <property type="evidence" value="ECO:0007669"/>
    <property type="project" value="UniProtKB-KW"/>
</dbReference>
<dbReference type="Proteomes" id="UP000663846">
    <property type="component" value="Unassembled WGS sequence"/>
</dbReference>
<evidence type="ECO:0000256" key="15">
    <source>
        <dbReference type="SAM" id="MobiDB-lite"/>
    </source>
</evidence>
<comment type="caution">
    <text evidence="18">The sequence shown here is derived from an EMBL/GenBank/DDBJ whole genome shotgun (WGS) entry which is preliminary data.</text>
</comment>
<dbReference type="FunFam" id="3.40.50.620:FF:000074">
    <property type="entry name" value="Nicotinamide-nucleotide adenylyltransferase"/>
    <property type="match status" value="1"/>
</dbReference>
<feature type="compositionally biased region" description="Polar residues" evidence="15">
    <location>
        <begin position="22"/>
        <end position="43"/>
    </location>
</feature>
<keyword evidence="9" id="KW-0547">Nucleotide-binding</keyword>
<evidence type="ECO:0000313" key="18">
    <source>
        <dbReference type="EMBL" id="CAE6430851.1"/>
    </source>
</evidence>
<evidence type="ECO:0000256" key="9">
    <source>
        <dbReference type="ARBA" id="ARBA00022741"/>
    </source>
</evidence>
<dbReference type="InterPro" id="IPR045094">
    <property type="entry name" value="NMNAT_euk"/>
</dbReference>
<gene>
    <name evidence="18" type="ORF">RDB_LOCUS107552</name>
</gene>
<dbReference type="GO" id="GO:0009435">
    <property type="term" value="P:NAD+ biosynthetic process"/>
    <property type="evidence" value="ECO:0007669"/>
    <property type="project" value="UniProtKB-UniPathway"/>
</dbReference>
<sequence length="625" mass="69829">MLDQTWQVGSSDKASLPDLEGGTTNSGMIPRNTSYMPQRQSKPIQTVNWPTSGSEITISRPVKIARDMHTITTKGFRTLGLASTFIAGVEAQFFSTVATINAQDNVILQASSGFLLVGILLSAFGAIAAFLSSRWFELLNAEEVGWLEHRWAYARRETDKPVPWGQSSRPRYRMRNWFVAKSLMLPFYIILFGCVFFVIGVVLYTWSTQPRLVSVACTVVTGPSISLIMQPAQALSVQSYHNDSPPFIGTNEGRLEHREVPHLELTAVHDRPVSRASSEGSSSVTGDKLHTLHEPTPVVANIRLPVEQGLSRSRFQFSRATSAFGASEPGSPEEKEFTNSLPNGSYETDAEASPPRAGTPIRLDLDPSSYHFPRHRLNTQMTDEGKIPLVIVACGSYSPPTYLHLRMFEMAKDAIVEKAKYEIIGGYYSPVSDQYNKPGLAPAVHRVRMCELAVDQTSNWLMVDPWEASQPEYQRTAVVLEHFDQELNQGPNGGVQMRDGSRRKIKIVLLAGGDLIESFGAPGVWAPQDLHVILGRFGCLIIERTGSDVWAFLLSHDILYHHRKNVIVVKQLIYNDISSTKVRLFVRRGMSIKYLLPNSVIQYIEDNRLYRGEEIAFSMNEIQLK</sequence>
<comment type="catalytic activity">
    <reaction evidence="14">
        <text>beta-nicotinamide D-ribonucleotide + ATP + H(+) = diphosphate + NAD(+)</text>
        <dbReference type="Rhea" id="RHEA:21360"/>
        <dbReference type="ChEBI" id="CHEBI:14649"/>
        <dbReference type="ChEBI" id="CHEBI:15378"/>
        <dbReference type="ChEBI" id="CHEBI:30616"/>
        <dbReference type="ChEBI" id="CHEBI:33019"/>
        <dbReference type="ChEBI" id="CHEBI:57540"/>
        <dbReference type="EC" id="2.7.7.1"/>
    </reaction>
</comment>